<keyword evidence="1" id="KW-1133">Transmembrane helix</keyword>
<sequence length="241" mass="25338">MLPGTVAPAPAPAPPAYTPAEPYASAQPYGQYAPSAPSVQEDTWQPPRRTHLYALALGFLAVGLGAYLPFAGLACVAAFSFLASMRGSRILTRRRGSSTLALTLALPWHALKAAAIALSSTLGAALMLLLVNAACVLALRFGGFSVEFGNYSSAFALINAAGTLLGWFLFVARHQAQSLYEGLHAPLEVSRTAKICLFGMWSLAALGVVLEIATSSSVQWAPLPDIQAAFFTGELTEILRA</sequence>
<keyword evidence="1" id="KW-0472">Membrane</keyword>
<dbReference type="AlphaFoldDB" id="A0A1Y2SZJ5"/>
<evidence type="ECO:0000313" key="3">
    <source>
        <dbReference type="Proteomes" id="UP000243540"/>
    </source>
</evidence>
<dbReference type="Proteomes" id="UP000243540">
    <property type="component" value="Unassembled WGS sequence"/>
</dbReference>
<feature type="transmembrane region" description="Helical" evidence="1">
    <location>
        <begin position="52"/>
        <end position="79"/>
    </location>
</feature>
<feature type="transmembrane region" description="Helical" evidence="1">
    <location>
        <begin position="124"/>
        <end position="142"/>
    </location>
</feature>
<organism evidence="2 3">
    <name type="scientific">Alloscardovia macacae</name>
    <dbReference type="NCBI Taxonomy" id="1160091"/>
    <lineage>
        <taxon>Bacteria</taxon>
        <taxon>Bacillati</taxon>
        <taxon>Actinomycetota</taxon>
        <taxon>Actinomycetes</taxon>
        <taxon>Bifidobacteriales</taxon>
        <taxon>Bifidobacteriaceae</taxon>
        <taxon>Alloscardovia</taxon>
    </lineage>
</organism>
<accession>A0A1Y2SZJ5</accession>
<keyword evidence="1" id="KW-0812">Transmembrane</keyword>
<gene>
    <name evidence="2" type="ORF">B9T39_05880</name>
</gene>
<dbReference type="STRING" id="1160091.B9T39_05880"/>
<feature type="transmembrane region" description="Helical" evidence="1">
    <location>
        <begin position="154"/>
        <end position="172"/>
    </location>
</feature>
<dbReference type="EMBL" id="NEKC01000012">
    <property type="protein sequence ID" value="OTA28729.1"/>
    <property type="molecule type" value="Genomic_DNA"/>
</dbReference>
<reference evidence="2 3" key="1">
    <citation type="submission" date="2017-04" db="EMBL/GenBank/DDBJ databases">
        <title>Draft genome sequences of Alloscardovia macacae UMA81211 and UMA81212 isolated from the feces of a rhesus macaque (Macaca mulatta).</title>
        <authorList>
            <person name="Albert K."/>
            <person name="Sela D.A."/>
        </authorList>
    </citation>
    <scope>NUCLEOTIDE SEQUENCE [LARGE SCALE GENOMIC DNA]</scope>
    <source>
        <strain evidence="2 3">UMA81212</strain>
    </source>
</reference>
<name>A0A1Y2SZJ5_9BIFI</name>
<protein>
    <submittedName>
        <fullName evidence="2">Uncharacterized protein</fullName>
    </submittedName>
</protein>
<evidence type="ECO:0000313" key="2">
    <source>
        <dbReference type="EMBL" id="OTA28729.1"/>
    </source>
</evidence>
<proteinExistence type="predicted"/>
<evidence type="ECO:0000256" key="1">
    <source>
        <dbReference type="SAM" id="Phobius"/>
    </source>
</evidence>
<comment type="caution">
    <text evidence="2">The sequence shown here is derived from an EMBL/GenBank/DDBJ whole genome shotgun (WGS) entry which is preliminary data.</text>
</comment>